<dbReference type="Proteomes" id="UP000679690">
    <property type="component" value="Unassembled WGS sequence"/>
</dbReference>
<evidence type="ECO:0000313" key="2">
    <source>
        <dbReference type="Proteomes" id="UP000679690"/>
    </source>
</evidence>
<protein>
    <submittedName>
        <fullName evidence="1">ESX-1 secretion-associated protein</fullName>
    </submittedName>
</protein>
<comment type="caution">
    <text evidence="1">The sequence shown here is derived from an EMBL/GenBank/DDBJ whole genome shotgun (WGS) entry which is preliminary data.</text>
</comment>
<sequence length="107" mass="11200">MGDRPGSSLSVTPDELLRHSAHLRDIAGELGEIGRAAVTTQPGPEAYGRICAVVPRLLDQFREPLVEAIGVAATSVRDTADAVRGVAESYELSDEAASTAVRDTGGR</sequence>
<dbReference type="RefSeq" id="WP_208466051.1">
    <property type="nucleotide sequence ID" value="NZ_JAGFNS010000002.1"/>
</dbReference>
<evidence type="ECO:0000313" key="1">
    <source>
        <dbReference type="EMBL" id="MBO3736851.1"/>
    </source>
</evidence>
<reference evidence="1 2" key="1">
    <citation type="submission" date="2021-03" db="EMBL/GenBank/DDBJ databases">
        <title>Actinoplanes flavus sp. nov., a novel actinomycete isolated from Coconut Palm rhizosphere soil.</title>
        <authorList>
            <person name="Luo X."/>
        </authorList>
    </citation>
    <scope>NUCLEOTIDE SEQUENCE [LARGE SCALE GENOMIC DNA]</scope>
    <source>
        <strain evidence="1 2">NEAU-H7</strain>
    </source>
</reference>
<keyword evidence="2" id="KW-1185">Reference proteome</keyword>
<dbReference type="Pfam" id="PF10824">
    <property type="entry name" value="T7SS_ESX_EspC"/>
    <property type="match status" value="1"/>
</dbReference>
<proteinExistence type="predicted"/>
<dbReference type="EMBL" id="JAGFNS010000002">
    <property type="protein sequence ID" value="MBO3736851.1"/>
    <property type="molecule type" value="Genomic_DNA"/>
</dbReference>
<dbReference type="InterPro" id="IPR022536">
    <property type="entry name" value="EspC"/>
</dbReference>
<accession>A0ABS3UDJ8</accession>
<gene>
    <name evidence="1" type="ORF">J5X75_04875</name>
</gene>
<name>A0ABS3UDJ8_9ACTN</name>
<organism evidence="1 2">
    <name type="scientific">Actinoplanes flavus</name>
    <dbReference type="NCBI Taxonomy" id="2820290"/>
    <lineage>
        <taxon>Bacteria</taxon>
        <taxon>Bacillati</taxon>
        <taxon>Actinomycetota</taxon>
        <taxon>Actinomycetes</taxon>
        <taxon>Micromonosporales</taxon>
        <taxon>Micromonosporaceae</taxon>
        <taxon>Actinoplanes</taxon>
    </lineage>
</organism>